<dbReference type="GO" id="GO:0006203">
    <property type="term" value="P:dGTP catabolic process"/>
    <property type="evidence" value="ECO:0007669"/>
    <property type="project" value="TreeGrafter"/>
</dbReference>
<evidence type="ECO:0000259" key="2">
    <source>
        <dbReference type="SMART" id="SM00471"/>
    </source>
</evidence>
<accession>A0AAD5UXN5</accession>
<evidence type="ECO:0000313" key="3">
    <source>
        <dbReference type="EMBL" id="KAJ3480541.1"/>
    </source>
</evidence>
<dbReference type="GO" id="GO:0008832">
    <property type="term" value="F:dGTPase activity"/>
    <property type="evidence" value="ECO:0007669"/>
    <property type="project" value="TreeGrafter"/>
</dbReference>
<dbReference type="InterPro" id="IPR006674">
    <property type="entry name" value="HD_domain"/>
</dbReference>
<dbReference type="GO" id="GO:0005634">
    <property type="term" value="C:nucleus"/>
    <property type="evidence" value="ECO:0007669"/>
    <property type="project" value="TreeGrafter"/>
</dbReference>
<dbReference type="PANTHER" id="PTHR11373">
    <property type="entry name" value="DEOXYNUCLEOSIDE TRIPHOSPHATE TRIPHOSPHOHYDROLASE"/>
    <property type="match status" value="1"/>
</dbReference>
<comment type="caution">
    <text evidence="3">The sequence shown here is derived from an EMBL/GenBank/DDBJ whole genome shotgun (WGS) entry which is preliminary data.</text>
</comment>
<dbReference type="Pfam" id="PF19276">
    <property type="entry name" value="HD_assoc_2"/>
    <property type="match status" value="1"/>
</dbReference>
<dbReference type="Gene3D" id="1.10.3210.10">
    <property type="entry name" value="Hypothetical protein af1432"/>
    <property type="match status" value="1"/>
</dbReference>
<protein>
    <recommendedName>
        <fullName evidence="2">HD/PDEase domain-containing protein</fullName>
    </recommendedName>
</protein>
<organism evidence="3 4">
    <name type="scientific">Meripilus lineatus</name>
    <dbReference type="NCBI Taxonomy" id="2056292"/>
    <lineage>
        <taxon>Eukaryota</taxon>
        <taxon>Fungi</taxon>
        <taxon>Dikarya</taxon>
        <taxon>Basidiomycota</taxon>
        <taxon>Agaricomycotina</taxon>
        <taxon>Agaricomycetes</taxon>
        <taxon>Polyporales</taxon>
        <taxon>Meripilaceae</taxon>
        <taxon>Meripilus</taxon>
    </lineage>
</organism>
<feature type="region of interest" description="Disordered" evidence="1">
    <location>
        <begin position="1"/>
        <end position="31"/>
    </location>
</feature>
<reference evidence="3" key="1">
    <citation type="submission" date="2022-07" db="EMBL/GenBank/DDBJ databases">
        <title>Genome Sequence of Physisporinus lineatus.</title>
        <authorList>
            <person name="Buettner E."/>
        </authorList>
    </citation>
    <scope>NUCLEOTIDE SEQUENCE</scope>
    <source>
        <strain evidence="3">VT162</strain>
    </source>
</reference>
<dbReference type="Pfam" id="PF01966">
    <property type="entry name" value="HD"/>
    <property type="match status" value="1"/>
</dbReference>
<dbReference type="CDD" id="cd00077">
    <property type="entry name" value="HDc"/>
    <property type="match status" value="1"/>
</dbReference>
<dbReference type="InterPro" id="IPR045509">
    <property type="entry name" value="HD_assoc_2"/>
</dbReference>
<dbReference type="AlphaFoldDB" id="A0AAD5UXN5"/>
<dbReference type="Proteomes" id="UP001212997">
    <property type="component" value="Unassembled WGS sequence"/>
</dbReference>
<feature type="domain" description="HD/PDEase" evidence="2">
    <location>
        <begin position="78"/>
        <end position="244"/>
    </location>
</feature>
<keyword evidence="4" id="KW-1185">Reference proteome</keyword>
<dbReference type="SMART" id="SM00471">
    <property type="entry name" value="HDc"/>
    <property type="match status" value="1"/>
</dbReference>
<dbReference type="PANTHER" id="PTHR11373:SF4">
    <property type="entry name" value="DEOXYNUCLEOSIDE TRIPHOSPHATE TRIPHOSPHOHYDROLASE SAMHD1"/>
    <property type="match status" value="1"/>
</dbReference>
<dbReference type="InterPro" id="IPR003607">
    <property type="entry name" value="HD/PDEase_dom"/>
</dbReference>
<gene>
    <name evidence="3" type="ORF">NLI96_g8276</name>
</gene>
<name>A0AAD5UXN5_9APHY</name>
<dbReference type="EMBL" id="JANAWD010000369">
    <property type="protein sequence ID" value="KAJ3480541.1"/>
    <property type="molecule type" value="Genomic_DNA"/>
</dbReference>
<sequence>MTPALNNWRSGEARHGADVDPWEEPSGADPERVRRFKDPIHDYIPLGSLICSVIDTKQFQRLRHIKQLGTSYYVWPGASHNRFEHCLGVAYLAQTMAEHLQKTQPELGITDDEILWVTIAGLCHDLGHGPWSHVWDGLFIPQALWVLSDIVMLSTILNHLTSSPGRPWKHEDASMMMFDELIKENKIEISEPEAAFIKSLIIGEPLPTVDPAKRFLYEIVANKRNGLDVDKFDYIARDTRAVDQQGNLSLTRLIHSARVIDHQICFDIKDANQIYELCYTRFSLHKRIYNHRTAKAIEYMIIDALLAAEPYMQIAHQIYDPKRYVYLTDDIKTRIEATTQPELEEARRIFDRINTRDLYKLVDYKVFKWSQKGICQQYITPKSIVEAAKGLTVGPNMADLDPKHVIVDLSPMHYGMGNQNPLSSVKFYSKRNPNRCQPAGPGDFSTLMPAEFGEIQLYIYTRESRFQGIIQAGYRKVVEGLNAMLLEQSGSRPLGSSEVWTRPIGATFY</sequence>
<dbReference type="InterPro" id="IPR050135">
    <property type="entry name" value="dGTPase-like"/>
</dbReference>
<dbReference type="SUPFAM" id="SSF109604">
    <property type="entry name" value="HD-domain/PDEase-like"/>
    <property type="match status" value="1"/>
</dbReference>
<dbReference type="Gene3D" id="3.30.70.2760">
    <property type="match status" value="1"/>
</dbReference>
<evidence type="ECO:0000256" key="1">
    <source>
        <dbReference type="SAM" id="MobiDB-lite"/>
    </source>
</evidence>
<evidence type="ECO:0000313" key="4">
    <source>
        <dbReference type="Proteomes" id="UP001212997"/>
    </source>
</evidence>
<proteinExistence type="predicted"/>